<protein>
    <submittedName>
        <fullName evidence="2">Uncharacterized protein</fullName>
    </submittedName>
</protein>
<dbReference type="OrthoDB" id="4085451at2759"/>
<dbReference type="AlphaFoldDB" id="A0A1E3IF39"/>
<reference evidence="2" key="1">
    <citation type="submission" date="2016-06" db="EMBL/GenBank/DDBJ databases">
        <authorList>
            <person name="Cuomo C."/>
            <person name="Litvintseva A."/>
            <person name="Heitman J."/>
            <person name="Chen Y."/>
            <person name="Sun S."/>
            <person name="Springer D."/>
            <person name="Dromer F."/>
            <person name="Young S."/>
            <person name="Zeng Q."/>
            <person name="Chapman S."/>
            <person name="Gujja S."/>
            <person name="Saif S."/>
            <person name="Birren B."/>
        </authorList>
    </citation>
    <scope>NUCLEOTIDE SEQUENCE</scope>
    <source>
        <strain evidence="2">CBS 7841</strain>
    </source>
</reference>
<dbReference type="Proteomes" id="UP000094043">
    <property type="component" value="Chromosome 7"/>
</dbReference>
<dbReference type="RefSeq" id="XP_066071094.1">
    <property type="nucleotide sequence ID" value="XM_066214997.1"/>
</dbReference>
<dbReference type="EMBL" id="CP143790">
    <property type="protein sequence ID" value="WVN90394.1"/>
    <property type="molecule type" value="Genomic_DNA"/>
</dbReference>
<dbReference type="GeneID" id="91089839"/>
<evidence type="ECO:0000313" key="3">
    <source>
        <dbReference type="Proteomes" id="UP000094043"/>
    </source>
</evidence>
<sequence length="211" mass="23597">MGSQTSKPIRKLPNASLSRPAPRSQIPRREIPPFERSSSEKELVSSPGPLDYGVRKEYDRDGTPRNEDVKHVNGEKNDAILKDAMDPQFLQNLHKLGPVQVNDAGKLIPVNAQRTLLARKAEYTSSSLPLPGHLTLPVLVTLLDRLKALPPGSDPSSLYKQFGMEKDKIEQVRRWVNSASVEEKDDVRVEEGNEIREMKSLWIGGLQSGRE</sequence>
<dbReference type="VEuPathDB" id="FungiDB:L203_03506"/>
<accession>A0A1E3IF39</accession>
<gene>
    <name evidence="2" type="ORF">L203_105630</name>
</gene>
<reference evidence="2" key="2">
    <citation type="journal article" date="2022" name="Elife">
        <title>Obligate sexual reproduction of a homothallic fungus closely related to the Cryptococcus pathogenic species complex.</title>
        <authorList>
            <person name="Passer A.R."/>
            <person name="Clancey S.A."/>
            <person name="Shea T."/>
            <person name="David-Palma M."/>
            <person name="Averette A.F."/>
            <person name="Boekhout T."/>
            <person name="Porcel B.M."/>
            <person name="Nowrousian M."/>
            <person name="Cuomo C.A."/>
            <person name="Sun S."/>
            <person name="Heitman J."/>
            <person name="Coelho M.A."/>
        </authorList>
    </citation>
    <scope>NUCLEOTIDE SEQUENCE</scope>
    <source>
        <strain evidence="2">CBS 7841</strain>
    </source>
</reference>
<organism evidence="2 3">
    <name type="scientific">Cryptococcus depauperatus CBS 7841</name>
    <dbReference type="NCBI Taxonomy" id="1295531"/>
    <lineage>
        <taxon>Eukaryota</taxon>
        <taxon>Fungi</taxon>
        <taxon>Dikarya</taxon>
        <taxon>Basidiomycota</taxon>
        <taxon>Agaricomycotina</taxon>
        <taxon>Tremellomycetes</taxon>
        <taxon>Tremellales</taxon>
        <taxon>Cryptococcaceae</taxon>
        <taxon>Cryptococcus</taxon>
    </lineage>
</organism>
<proteinExistence type="predicted"/>
<feature type="region of interest" description="Disordered" evidence="1">
    <location>
        <begin position="1"/>
        <end position="70"/>
    </location>
</feature>
<feature type="compositionally biased region" description="Basic and acidic residues" evidence="1">
    <location>
        <begin position="53"/>
        <end position="70"/>
    </location>
</feature>
<evidence type="ECO:0000256" key="1">
    <source>
        <dbReference type="SAM" id="MobiDB-lite"/>
    </source>
</evidence>
<reference evidence="2" key="3">
    <citation type="submission" date="2024-01" db="EMBL/GenBank/DDBJ databases">
        <authorList>
            <person name="Coelho M.A."/>
            <person name="David-Palma M."/>
            <person name="Shea T."/>
            <person name="Sun S."/>
            <person name="Cuomo C.A."/>
            <person name="Heitman J."/>
        </authorList>
    </citation>
    <scope>NUCLEOTIDE SEQUENCE</scope>
    <source>
        <strain evidence="2">CBS 7841</strain>
    </source>
</reference>
<keyword evidence="3" id="KW-1185">Reference proteome</keyword>
<dbReference type="KEGG" id="cdep:91089839"/>
<feature type="compositionally biased region" description="Basic and acidic residues" evidence="1">
    <location>
        <begin position="27"/>
        <end position="43"/>
    </location>
</feature>
<name>A0A1E3IF39_9TREE</name>
<evidence type="ECO:0000313" key="2">
    <source>
        <dbReference type="EMBL" id="WVN90394.1"/>
    </source>
</evidence>